<protein>
    <submittedName>
        <fullName evidence="2">Pre-mRNA-splicing factor 18</fullName>
    </submittedName>
</protein>
<organism evidence="2">
    <name type="scientific">Lygus hesperus</name>
    <name type="common">Western plant bug</name>
    <dbReference type="NCBI Taxonomy" id="30085"/>
    <lineage>
        <taxon>Eukaryota</taxon>
        <taxon>Metazoa</taxon>
        <taxon>Ecdysozoa</taxon>
        <taxon>Arthropoda</taxon>
        <taxon>Hexapoda</taxon>
        <taxon>Insecta</taxon>
        <taxon>Pterygota</taxon>
        <taxon>Neoptera</taxon>
        <taxon>Paraneoptera</taxon>
        <taxon>Hemiptera</taxon>
        <taxon>Heteroptera</taxon>
        <taxon>Panheteroptera</taxon>
        <taxon>Cimicomorpha</taxon>
        <taxon>Miridae</taxon>
        <taxon>Mirini</taxon>
        <taxon>Lygus</taxon>
    </lineage>
</organism>
<dbReference type="AlphaFoldDB" id="A0A0A9YCD0"/>
<evidence type="ECO:0000313" key="2">
    <source>
        <dbReference type="EMBL" id="JAG29824.1"/>
    </source>
</evidence>
<proteinExistence type="predicted"/>
<dbReference type="EMBL" id="GBHO01013780">
    <property type="protein sequence ID" value="JAG29824.1"/>
    <property type="molecule type" value="Transcribed_RNA"/>
</dbReference>
<sequence length="172" mass="19849">MEISSYETQRNQDEQYLNFDVESSYQYSDILARTTRAVSAMTMNIPVQDLGSNDSYEDPIDKRYVVDIVDGIEIFQFRTEEDLEYHANHEPLPSREEQEFLGFDVRNQSSRALVDSYNSQLKNSRHDKLIIPVCRNRATRNNGPPTANTMNSSAQDIGSNDSNKQQPIVKRY</sequence>
<accession>A0A0A9YCD0</accession>
<feature type="compositionally biased region" description="Polar residues" evidence="1">
    <location>
        <begin position="139"/>
        <end position="166"/>
    </location>
</feature>
<feature type="region of interest" description="Disordered" evidence="1">
    <location>
        <begin position="137"/>
        <end position="172"/>
    </location>
</feature>
<name>A0A0A9YCD0_LYGHE</name>
<feature type="non-terminal residue" evidence="2">
    <location>
        <position position="172"/>
    </location>
</feature>
<reference evidence="2" key="1">
    <citation type="journal article" date="2014" name="PLoS ONE">
        <title>Transcriptome-Based Identification of ABC Transporters in the Western Tarnished Plant Bug Lygus hesperus.</title>
        <authorList>
            <person name="Hull J.J."/>
            <person name="Chaney K."/>
            <person name="Geib S.M."/>
            <person name="Fabrick J.A."/>
            <person name="Brent C.S."/>
            <person name="Walsh D."/>
            <person name="Lavine L.C."/>
        </authorList>
    </citation>
    <scope>NUCLEOTIDE SEQUENCE</scope>
</reference>
<gene>
    <name evidence="2" type="primary">prpf18_0</name>
    <name evidence="2" type="ORF">CM83_19760</name>
</gene>
<evidence type="ECO:0000256" key="1">
    <source>
        <dbReference type="SAM" id="MobiDB-lite"/>
    </source>
</evidence>
<reference evidence="2" key="2">
    <citation type="submission" date="2014-07" db="EMBL/GenBank/DDBJ databases">
        <authorList>
            <person name="Hull J."/>
        </authorList>
    </citation>
    <scope>NUCLEOTIDE SEQUENCE</scope>
</reference>